<organism evidence="2 3">
    <name type="scientific">Pseudomonas monteilii</name>
    <dbReference type="NCBI Taxonomy" id="76759"/>
    <lineage>
        <taxon>Bacteria</taxon>
        <taxon>Pseudomonadati</taxon>
        <taxon>Pseudomonadota</taxon>
        <taxon>Gammaproteobacteria</taxon>
        <taxon>Pseudomonadales</taxon>
        <taxon>Pseudomonadaceae</taxon>
        <taxon>Pseudomonas</taxon>
    </lineage>
</organism>
<evidence type="ECO:0000256" key="1">
    <source>
        <dbReference type="SAM" id="MobiDB-lite"/>
    </source>
</evidence>
<evidence type="ECO:0000313" key="2">
    <source>
        <dbReference type="EMBL" id="QHB27946.1"/>
    </source>
</evidence>
<dbReference type="Proteomes" id="UP000464593">
    <property type="component" value="Chromosome"/>
</dbReference>
<sequence length="315" mass="35349">MNLIPLFGNSWDPESDAPSSSADESALIRHTLSNLDSSIQAPEAYASVRALIALKRYTYANQRIKEFASILEKLLIWCFFIRRLSPSALDPEDLENFFSICRQPPKEMSRSKSYCKRFILVADEVCVNPQWRQHYRQIKPSFIGADVSDICHPDLVRLADLELPGKVVRRGHCWFSAIKRRTTAIARLRTQPLCLHQAPHPISPAGFSQLTQVIVNFAIAVHTSAFEPSLFDQTKQTMIFFCSGRLRLGQPGVVAAGMHLEGLAKAPHRVIRRVLIDEGVLQPHSLAKYAAAFFKMSRSSVTRLSSARSLRSSAC</sequence>
<feature type="region of interest" description="Disordered" evidence="1">
    <location>
        <begin position="1"/>
        <end position="21"/>
    </location>
</feature>
<protein>
    <submittedName>
        <fullName evidence="2">Uncharacterized protein</fullName>
    </submittedName>
</protein>
<dbReference type="AlphaFoldDB" id="A0AAE6RCN2"/>
<name>A0AAE6RCN2_9PSED</name>
<accession>A0AAE6RCN2</accession>
<reference evidence="2 3" key="1">
    <citation type="submission" date="2019-05" db="EMBL/GenBank/DDBJ databases">
        <title>Complete genome sequence of Pseudomonas Pseudomonas resinovorans.</title>
        <authorList>
            <person name="Chen H.-P."/>
        </authorList>
    </citation>
    <scope>NUCLEOTIDE SEQUENCE [LARGE SCALE GENOMIC DNA]</scope>
    <source>
        <strain evidence="2 3">TCU-CK1</strain>
    </source>
</reference>
<dbReference type="EMBL" id="CP040324">
    <property type="protein sequence ID" value="QHB27946.1"/>
    <property type="molecule type" value="Genomic_DNA"/>
</dbReference>
<gene>
    <name evidence="2" type="ORF">TCK1_2600</name>
</gene>
<dbReference type="AntiFam" id="ANF00009">
    <property type="entry name" value="Shadow ORF (opposite transposase protein)"/>
</dbReference>
<proteinExistence type="predicted"/>
<evidence type="ECO:0000313" key="3">
    <source>
        <dbReference type="Proteomes" id="UP000464593"/>
    </source>
</evidence>